<dbReference type="OrthoDB" id="66144at2759"/>
<protein>
    <submittedName>
        <fullName evidence="1">Conserved fungal protein</fullName>
    </submittedName>
</protein>
<organism evidence="1 2">
    <name type="scientific">Reticulomyxa filosa</name>
    <dbReference type="NCBI Taxonomy" id="46433"/>
    <lineage>
        <taxon>Eukaryota</taxon>
        <taxon>Sar</taxon>
        <taxon>Rhizaria</taxon>
        <taxon>Retaria</taxon>
        <taxon>Foraminifera</taxon>
        <taxon>Monothalamids</taxon>
        <taxon>Reticulomyxidae</taxon>
        <taxon>Reticulomyxa</taxon>
    </lineage>
</organism>
<evidence type="ECO:0000313" key="1">
    <source>
        <dbReference type="EMBL" id="ETO35551.1"/>
    </source>
</evidence>
<dbReference type="InterPro" id="IPR029063">
    <property type="entry name" value="SAM-dependent_MTases_sf"/>
</dbReference>
<dbReference type="SUPFAM" id="SSF53335">
    <property type="entry name" value="S-adenosyl-L-methionine-dependent methyltransferases"/>
    <property type="match status" value="1"/>
</dbReference>
<dbReference type="AlphaFoldDB" id="X6PBI7"/>
<dbReference type="Gene3D" id="3.40.50.150">
    <property type="entry name" value="Vaccinia Virus protein VP39"/>
    <property type="match status" value="1"/>
</dbReference>
<dbReference type="Proteomes" id="UP000023152">
    <property type="component" value="Unassembled WGS sequence"/>
</dbReference>
<accession>X6PBI7</accession>
<keyword evidence="2" id="KW-1185">Reference proteome</keyword>
<gene>
    <name evidence="1" type="ORF">RFI_01504</name>
</gene>
<sequence>MLQLQILFNERRKTVKIFVNCLKKANTYLFIKNGYFISKYRFLKAIVKGKKLYIALSEMNTGKKSKPKSRNFVNEKHKKNYEEGPHRNASAIRNQYAALGVENYYITFGSEYKNPHEPQLIAGLHKFFKQLKAEPYCIDICDTSQKLQKYLDLCCGSGEMTLGLCQYLMKSNKYKEWYKGIEITGNDPYTYDAYTNRIFGKQANESDNSKSVLQTIVQSNVLKYTFVDIVGGCLTEKHYDMILCSYALHLCSEKSLLQSLCWNLHLISSYLLIVTPHKKPDISVCWGWSLLYESLIDRVRFRFYKSQRLADKAEMIKNIPTNAPTSCEEKCSSS</sequence>
<dbReference type="EMBL" id="ASPP01001515">
    <property type="protein sequence ID" value="ETO35551.1"/>
    <property type="molecule type" value="Genomic_DNA"/>
</dbReference>
<comment type="caution">
    <text evidence="1">The sequence shown here is derived from an EMBL/GenBank/DDBJ whole genome shotgun (WGS) entry which is preliminary data.</text>
</comment>
<name>X6PBI7_RETFI</name>
<proteinExistence type="predicted"/>
<evidence type="ECO:0000313" key="2">
    <source>
        <dbReference type="Proteomes" id="UP000023152"/>
    </source>
</evidence>
<reference evidence="1 2" key="1">
    <citation type="journal article" date="2013" name="Curr. Biol.">
        <title>The Genome of the Foraminiferan Reticulomyxa filosa.</title>
        <authorList>
            <person name="Glockner G."/>
            <person name="Hulsmann N."/>
            <person name="Schleicher M."/>
            <person name="Noegel A.A."/>
            <person name="Eichinger L."/>
            <person name="Gallinger C."/>
            <person name="Pawlowski J."/>
            <person name="Sierra R."/>
            <person name="Euteneuer U."/>
            <person name="Pillet L."/>
            <person name="Moustafa A."/>
            <person name="Platzer M."/>
            <person name="Groth M."/>
            <person name="Szafranski K."/>
            <person name="Schliwa M."/>
        </authorList>
    </citation>
    <scope>NUCLEOTIDE SEQUENCE [LARGE SCALE GENOMIC DNA]</scope>
</reference>